<dbReference type="EMBL" id="JARPOI010000019">
    <property type="protein sequence ID" value="KAJ9132791.1"/>
    <property type="molecule type" value="Genomic_DNA"/>
</dbReference>
<gene>
    <name evidence="2" type="ORF">P3X46_033625</name>
</gene>
<dbReference type="Proteomes" id="UP001174677">
    <property type="component" value="Unassembled WGS sequence"/>
</dbReference>
<feature type="transmembrane region" description="Helical" evidence="1">
    <location>
        <begin position="131"/>
        <end position="149"/>
    </location>
</feature>
<evidence type="ECO:0000313" key="2">
    <source>
        <dbReference type="EMBL" id="KAJ9132791.1"/>
    </source>
</evidence>
<feature type="transmembrane region" description="Helical" evidence="1">
    <location>
        <begin position="21"/>
        <end position="43"/>
    </location>
</feature>
<comment type="caution">
    <text evidence="2">The sequence shown here is derived from an EMBL/GenBank/DDBJ whole genome shotgun (WGS) entry which is preliminary data.</text>
</comment>
<keyword evidence="1" id="KW-0812">Transmembrane</keyword>
<organism evidence="2 3">
    <name type="scientific">Hevea brasiliensis</name>
    <name type="common">Para rubber tree</name>
    <name type="synonym">Siphonia brasiliensis</name>
    <dbReference type="NCBI Taxonomy" id="3981"/>
    <lineage>
        <taxon>Eukaryota</taxon>
        <taxon>Viridiplantae</taxon>
        <taxon>Streptophyta</taxon>
        <taxon>Embryophyta</taxon>
        <taxon>Tracheophyta</taxon>
        <taxon>Spermatophyta</taxon>
        <taxon>Magnoliopsida</taxon>
        <taxon>eudicotyledons</taxon>
        <taxon>Gunneridae</taxon>
        <taxon>Pentapetalae</taxon>
        <taxon>rosids</taxon>
        <taxon>fabids</taxon>
        <taxon>Malpighiales</taxon>
        <taxon>Euphorbiaceae</taxon>
        <taxon>Crotonoideae</taxon>
        <taxon>Micrandreae</taxon>
        <taxon>Hevea</taxon>
    </lineage>
</organism>
<accession>A0ABQ9KBV6</accession>
<protein>
    <recommendedName>
        <fullName evidence="4">Cytochrome b561 domain-containing protein</fullName>
    </recommendedName>
</protein>
<reference evidence="2 3" key="1">
    <citation type="journal article" date="2023" name="Plant Biotechnol. J.">
        <title>Chromosome-level wild Hevea brasiliensis genome provides new tools for genomic-assisted breeding and valuable loci to elevate rubber yield.</title>
        <authorList>
            <person name="Cheng H."/>
            <person name="Song X."/>
            <person name="Hu Y."/>
            <person name="Wu T."/>
            <person name="Yang Q."/>
            <person name="An Z."/>
            <person name="Feng S."/>
            <person name="Deng Z."/>
            <person name="Wu W."/>
            <person name="Zeng X."/>
            <person name="Tu M."/>
            <person name="Wang X."/>
            <person name="Huang H."/>
        </authorList>
    </citation>
    <scope>NUCLEOTIDE SEQUENCE [LARGE SCALE GENOMIC DNA]</scope>
    <source>
        <strain evidence="2">MT/VB/25A 57/8</strain>
    </source>
</reference>
<keyword evidence="1" id="KW-1133">Transmembrane helix</keyword>
<evidence type="ECO:0008006" key="4">
    <source>
        <dbReference type="Google" id="ProtNLM"/>
    </source>
</evidence>
<keyword evidence="1" id="KW-0472">Membrane</keyword>
<feature type="transmembrane region" description="Helical" evidence="1">
    <location>
        <begin position="63"/>
        <end position="85"/>
    </location>
</feature>
<name>A0ABQ9KBV6_HEVBR</name>
<evidence type="ECO:0000256" key="1">
    <source>
        <dbReference type="SAM" id="Phobius"/>
    </source>
</evidence>
<proteinExistence type="predicted"/>
<feature type="transmembrane region" description="Helical" evidence="1">
    <location>
        <begin position="97"/>
        <end position="119"/>
    </location>
</feature>
<evidence type="ECO:0000313" key="3">
    <source>
        <dbReference type="Proteomes" id="UP001174677"/>
    </source>
</evidence>
<sequence length="150" mass="16877">MDDEAASANTKVRKMNHRRAATVHTITLQITGSLVTMVMLLWAIRSGFKLAINSSRYTGCTDWAFHIGVLTMLLGFLFLILGIPISKFHGRQTISEVIVGIFATLIIMIMLWWTIYTGFRLATEHRRHSKYHLFTSSISVVTITSGLVYG</sequence>
<keyword evidence="3" id="KW-1185">Reference proteome</keyword>